<accession>A0A1X7KVL2</accession>
<dbReference type="Pfam" id="PF06745">
    <property type="entry name" value="ATPase"/>
    <property type="match status" value="2"/>
</dbReference>
<dbReference type="RefSeq" id="WP_085487366.1">
    <property type="nucleotide sequence ID" value="NZ_FXAY01000005.1"/>
</dbReference>
<reference evidence="3" key="1">
    <citation type="submission" date="2017-04" db="EMBL/GenBank/DDBJ databases">
        <authorList>
            <person name="Varghese N."/>
            <person name="Submissions S."/>
        </authorList>
    </citation>
    <scope>NUCLEOTIDE SEQUENCE [LARGE SCALE GENOMIC DNA]</scope>
    <source>
        <strain evidence="3">VKM Ac-2510</strain>
    </source>
</reference>
<dbReference type="PANTHER" id="PTHR42926">
    <property type="match status" value="1"/>
</dbReference>
<gene>
    <name evidence="2" type="ORF">SAMN06296010_2943</name>
</gene>
<dbReference type="STRING" id="150121.SAMN06296010_2943"/>
<dbReference type="PANTHER" id="PTHR42926:SF1">
    <property type="entry name" value="CIRCADIAN CLOCK OSCILLATOR PROTEIN KAIC 1"/>
    <property type="match status" value="1"/>
</dbReference>
<dbReference type="OrthoDB" id="9783783at2"/>
<dbReference type="AlphaFoldDB" id="A0A1X7KVL2"/>
<sequence>MDEQPQFHEVEARSVLETGIVGLDHITGGGLPRGRVISIFGAAGAGKTVLGLQILAHRVSAGERAVFISFEQTADSVLEDMAGFSWGADGFAEDELIVLETGVPTDLHVSGRFDMQGLIATLLAVTDASGATIVMLDGLNALLSLLLEEADERRELLRLTDWVRSQGLTVLITAKASAENERARTRAEILDYQTDCVLVLDRLQTGNAISRTLQVTKYRGAAHIGHIVPVVMTNNGVEVVIAGGLASETLAPGAPASRPDQRMPTGVEELDPLLGGGYLVGSRTLLSGAPGTSKSTLAAAFSLAVVQDGGRVLYVSFDEVRAQLELHTASVGYSFREPLENGSLRILEESASGGTPEESALRIVRAVDDLGANAVVIDPVSALTGSGHPFADEALSYLLTSLSQRGVTVLLTSLLHGAATVDEATKSNISTIADNWIHLTYIANGGERNRALTIVKSRATAHTNQVRELVITSEGIELRPAYVADGDVLLGSARAQKEEQDRTEAWLRAVEYERGEAEILASMAELEGRISGLGNEVDLRRRDLERLRTTRDGALERTATALEARVAARRSGNLANDGDLANDGEGAHE</sequence>
<dbReference type="PROSITE" id="PS51146">
    <property type="entry name" value="KAIC"/>
    <property type="match status" value="2"/>
</dbReference>
<dbReference type="InterPro" id="IPR051347">
    <property type="entry name" value="Circadian_clock_KaiC-rel"/>
</dbReference>
<dbReference type="SUPFAM" id="SSF52540">
    <property type="entry name" value="P-loop containing nucleoside triphosphate hydrolases"/>
    <property type="match status" value="2"/>
</dbReference>
<dbReference type="InterPro" id="IPR003593">
    <property type="entry name" value="AAA+_ATPase"/>
</dbReference>
<evidence type="ECO:0000259" key="1">
    <source>
        <dbReference type="PROSITE" id="PS51146"/>
    </source>
</evidence>
<dbReference type="InterPro" id="IPR027417">
    <property type="entry name" value="P-loop_NTPase"/>
</dbReference>
<dbReference type="InterPro" id="IPR010624">
    <property type="entry name" value="KaiC_dom"/>
</dbReference>
<dbReference type="EMBL" id="FXAY01000005">
    <property type="protein sequence ID" value="SMG45015.1"/>
    <property type="molecule type" value="Genomic_DNA"/>
</dbReference>
<name>A0A1X7KVL2_9MICO</name>
<dbReference type="Gene3D" id="3.40.50.300">
    <property type="entry name" value="P-loop containing nucleotide triphosphate hydrolases"/>
    <property type="match status" value="2"/>
</dbReference>
<evidence type="ECO:0000313" key="2">
    <source>
        <dbReference type="EMBL" id="SMG45015.1"/>
    </source>
</evidence>
<dbReference type="InterPro" id="IPR014774">
    <property type="entry name" value="KaiC-like_dom"/>
</dbReference>
<proteinExistence type="predicted"/>
<dbReference type="PRINTS" id="PR01874">
    <property type="entry name" value="DNAREPAIRADA"/>
</dbReference>
<evidence type="ECO:0000313" key="3">
    <source>
        <dbReference type="Proteomes" id="UP000193244"/>
    </source>
</evidence>
<dbReference type="GO" id="GO:0005524">
    <property type="term" value="F:ATP binding"/>
    <property type="evidence" value="ECO:0007669"/>
    <property type="project" value="InterPro"/>
</dbReference>
<feature type="domain" description="KaiC" evidence="1">
    <location>
        <begin position="14"/>
        <end position="254"/>
    </location>
</feature>
<dbReference type="Proteomes" id="UP000193244">
    <property type="component" value="Unassembled WGS sequence"/>
</dbReference>
<organism evidence="2 3">
    <name type="scientific">Agreia pratensis</name>
    <dbReference type="NCBI Taxonomy" id="150121"/>
    <lineage>
        <taxon>Bacteria</taxon>
        <taxon>Bacillati</taxon>
        <taxon>Actinomycetota</taxon>
        <taxon>Actinomycetes</taxon>
        <taxon>Micrococcales</taxon>
        <taxon>Microbacteriaceae</taxon>
        <taxon>Agreia</taxon>
    </lineage>
</organism>
<feature type="domain" description="KaiC" evidence="1">
    <location>
        <begin position="261"/>
        <end position="492"/>
    </location>
</feature>
<protein>
    <submittedName>
        <fullName evidence="2">Circadian clock protein KaiC</fullName>
    </submittedName>
</protein>
<dbReference type="SMART" id="SM00382">
    <property type="entry name" value="AAA"/>
    <property type="match status" value="2"/>
</dbReference>
<keyword evidence="3" id="KW-1185">Reference proteome</keyword>